<sequence length="229" mass="24865">MYLLLSLFLIICFTKIQYILCDSDFRCDRNTRACTLFVTPNDVAFTNVILRCIQPLESLDLEFDVYGWQKNPRAIDRANAKINRYVSRDEFMRICKHLNILDKCSASRGLSIIVAAQLASANRMRDPGAMQQRVNSPMGMGNQQMMRGGGGGMSGMNQIGGTHSNPGYNSMGGSPMGNRMGGGFGGGMNPGGGHGNTFRVGSGYNPNMRDNVIPFSAAHGGNNFGGFRG</sequence>
<evidence type="ECO:0000313" key="3">
    <source>
        <dbReference type="Proteomes" id="UP000035682"/>
    </source>
</evidence>
<evidence type="ECO:0000313" key="5">
    <source>
        <dbReference type="WormBase" id="SRAE_2000451400"/>
    </source>
</evidence>
<accession>A0A090LJI3</accession>
<feature type="chain" id="PRO_5015030805" evidence="1">
    <location>
        <begin position="22"/>
        <end position="229"/>
    </location>
</feature>
<gene>
    <name evidence="2 4 5" type="ORF">SRAE_2000451400</name>
</gene>
<dbReference type="RefSeq" id="XP_024509067.1">
    <property type="nucleotide sequence ID" value="XM_024643393.1"/>
</dbReference>
<reference evidence="3" key="2">
    <citation type="submission" date="2014-09" db="EMBL/GenBank/DDBJ databases">
        <authorList>
            <person name="Martin A.A."/>
        </authorList>
    </citation>
    <scope>NUCLEOTIDE SEQUENCE</scope>
    <source>
        <strain evidence="3">ED321</strain>
    </source>
</reference>
<dbReference type="Proteomes" id="UP000035682">
    <property type="component" value="Unplaced"/>
</dbReference>
<keyword evidence="1" id="KW-0732">Signal</keyword>
<reference evidence="2" key="1">
    <citation type="submission" date="2014-09" db="EMBL/GenBank/DDBJ databases">
        <authorList>
            <person name="Aslett A.Martin."/>
        </authorList>
    </citation>
    <scope>NUCLEOTIDE SEQUENCE</scope>
    <source>
        <strain evidence="2">ED321 Heterogonic</strain>
    </source>
</reference>
<protein>
    <submittedName>
        <fullName evidence="2 4">Uncharacterized protein</fullName>
    </submittedName>
</protein>
<name>A0A090LJI3_STRRB</name>
<organism evidence="2">
    <name type="scientific">Strongyloides ratti</name>
    <name type="common">Parasitic roundworm</name>
    <dbReference type="NCBI Taxonomy" id="34506"/>
    <lineage>
        <taxon>Eukaryota</taxon>
        <taxon>Metazoa</taxon>
        <taxon>Ecdysozoa</taxon>
        <taxon>Nematoda</taxon>
        <taxon>Chromadorea</taxon>
        <taxon>Rhabditida</taxon>
        <taxon>Tylenchina</taxon>
        <taxon>Panagrolaimomorpha</taxon>
        <taxon>Strongyloidoidea</taxon>
        <taxon>Strongyloididae</taxon>
        <taxon>Strongyloides</taxon>
    </lineage>
</organism>
<dbReference type="AlphaFoldDB" id="A0A090LJI3"/>
<keyword evidence="3" id="KW-1185">Reference proteome</keyword>
<feature type="signal peptide" evidence="1">
    <location>
        <begin position="1"/>
        <end position="21"/>
    </location>
</feature>
<dbReference type="WBParaSite" id="SRAE_2000451400.1">
    <property type="protein sequence ID" value="SRAE_2000451400.1"/>
    <property type="gene ID" value="WBGene00264746"/>
</dbReference>
<dbReference type="EMBL" id="LN609529">
    <property type="protein sequence ID" value="CEF69868.1"/>
    <property type="molecule type" value="Genomic_DNA"/>
</dbReference>
<dbReference type="GeneID" id="36382239"/>
<dbReference type="CTD" id="36382239"/>
<proteinExistence type="predicted"/>
<evidence type="ECO:0000313" key="2">
    <source>
        <dbReference type="EMBL" id="CEF69868.1"/>
    </source>
</evidence>
<evidence type="ECO:0000256" key="1">
    <source>
        <dbReference type="SAM" id="SignalP"/>
    </source>
</evidence>
<reference evidence="4" key="3">
    <citation type="submission" date="2020-12" db="UniProtKB">
        <authorList>
            <consortium name="WormBaseParasite"/>
        </authorList>
    </citation>
    <scope>IDENTIFICATION</scope>
</reference>
<dbReference type="WormBase" id="SRAE_2000451400">
    <property type="protein sequence ID" value="SRP07208"/>
    <property type="gene ID" value="WBGene00264746"/>
</dbReference>
<evidence type="ECO:0000313" key="4">
    <source>
        <dbReference type="WBParaSite" id="SRAE_2000451400.1"/>
    </source>
</evidence>